<proteinExistence type="inferred from homology"/>
<keyword evidence="4" id="KW-0274">FAD</keyword>
<dbReference type="Pfam" id="PF00732">
    <property type="entry name" value="GMC_oxred_N"/>
    <property type="match status" value="1"/>
</dbReference>
<dbReference type="Proteomes" id="UP001175211">
    <property type="component" value="Unassembled WGS sequence"/>
</dbReference>
<feature type="domain" description="Glucose-methanol-choline oxidoreductase N-terminal" evidence="5">
    <location>
        <begin position="16"/>
        <end position="149"/>
    </location>
</feature>
<evidence type="ECO:0000256" key="2">
    <source>
        <dbReference type="ARBA" id="ARBA00010790"/>
    </source>
</evidence>
<evidence type="ECO:0000256" key="1">
    <source>
        <dbReference type="ARBA" id="ARBA00001974"/>
    </source>
</evidence>
<accession>A0AA39J768</accession>
<dbReference type="PANTHER" id="PTHR11552:SF147">
    <property type="entry name" value="CHOLINE DEHYDROGENASE, MITOCHONDRIAL"/>
    <property type="match status" value="1"/>
</dbReference>
<dbReference type="GeneID" id="85352495"/>
<dbReference type="AlphaFoldDB" id="A0AA39J768"/>
<evidence type="ECO:0000256" key="3">
    <source>
        <dbReference type="ARBA" id="ARBA00022630"/>
    </source>
</evidence>
<dbReference type="SUPFAM" id="SSF51905">
    <property type="entry name" value="FAD/NAD(P)-binding domain"/>
    <property type="match status" value="1"/>
</dbReference>
<dbReference type="RefSeq" id="XP_060322299.1">
    <property type="nucleotide sequence ID" value="XM_060468947.1"/>
</dbReference>
<keyword evidence="7" id="KW-1185">Reference proteome</keyword>
<comment type="cofactor">
    <cofactor evidence="1">
        <name>FAD</name>
        <dbReference type="ChEBI" id="CHEBI:57692"/>
    </cofactor>
</comment>
<protein>
    <submittedName>
        <fullName evidence="6">GMC oxidoreductase-domain-containing protein</fullName>
    </submittedName>
</protein>
<dbReference type="Gene3D" id="3.50.50.60">
    <property type="entry name" value="FAD/NAD(P)-binding domain"/>
    <property type="match status" value="1"/>
</dbReference>
<organism evidence="6 7">
    <name type="scientific">Armillaria tabescens</name>
    <name type="common">Ringless honey mushroom</name>
    <name type="synonym">Agaricus tabescens</name>
    <dbReference type="NCBI Taxonomy" id="1929756"/>
    <lineage>
        <taxon>Eukaryota</taxon>
        <taxon>Fungi</taxon>
        <taxon>Dikarya</taxon>
        <taxon>Basidiomycota</taxon>
        <taxon>Agaricomycotina</taxon>
        <taxon>Agaricomycetes</taxon>
        <taxon>Agaricomycetidae</taxon>
        <taxon>Agaricales</taxon>
        <taxon>Marasmiineae</taxon>
        <taxon>Physalacriaceae</taxon>
        <taxon>Desarmillaria</taxon>
    </lineage>
</organism>
<dbReference type="GO" id="GO:0050660">
    <property type="term" value="F:flavin adenine dinucleotide binding"/>
    <property type="evidence" value="ECO:0007669"/>
    <property type="project" value="InterPro"/>
</dbReference>
<evidence type="ECO:0000313" key="6">
    <source>
        <dbReference type="EMBL" id="KAK0436496.1"/>
    </source>
</evidence>
<comment type="caution">
    <text evidence="6">The sequence shown here is derived from an EMBL/GenBank/DDBJ whole genome shotgun (WGS) entry which is preliminary data.</text>
</comment>
<feature type="non-terminal residue" evidence="6">
    <location>
        <position position="226"/>
    </location>
</feature>
<keyword evidence="3" id="KW-0285">Flavoprotein</keyword>
<evidence type="ECO:0000259" key="5">
    <source>
        <dbReference type="Pfam" id="PF00732"/>
    </source>
</evidence>
<sequence length="226" mass="24465">MSASPQISATYRWACHQGGDDLPVEFFFNLDYNTGPQLGIGWASITAGNGTRSSSQTSYLGPTLIDWPNSYVPIHAHVTRILPSGNTNITFVALEFTHDAGDIILSAGVIGTPHILFHSGIGDSSELVDLGIPSILNLSDVGKNLSNHVGRDILFIIDDAKAVENVYFENAAFQRDPLASWQSNRMGFLTTGLINQLGFPRIPNNTGGWHDEPCAGIETACYELVF</sequence>
<evidence type="ECO:0000256" key="4">
    <source>
        <dbReference type="ARBA" id="ARBA00022827"/>
    </source>
</evidence>
<name>A0AA39J768_ARMTA</name>
<dbReference type="PANTHER" id="PTHR11552">
    <property type="entry name" value="GLUCOSE-METHANOL-CHOLINE GMC OXIDOREDUCTASE"/>
    <property type="match status" value="1"/>
</dbReference>
<evidence type="ECO:0000313" key="7">
    <source>
        <dbReference type="Proteomes" id="UP001175211"/>
    </source>
</evidence>
<dbReference type="Gene3D" id="3.30.560.10">
    <property type="entry name" value="Glucose Oxidase, domain 3"/>
    <property type="match status" value="1"/>
</dbReference>
<dbReference type="InterPro" id="IPR036188">
    <property type="entry name" value="FAD/NAD-bd_sf"/>
</dbReference>
<dbReference type="GO" id="GO:0016614">
    <property type="term" value="F:oxidoreductase activity, acting on CH-OH group of donors"/>
    <property type="evidence" value="ECO:0007669"/>
    <property type="project" value="InterPro"/>
</dbReference>
<dbReference type="EMBL" id="JAUEPS010000125">
    <property type="protein sequence ID" value="KAK0436496.1"/>
    <property type="molecule type" value="Genomic_DNA"/>
</dbReference>
<comment type="similarity">
    <text evidence="2">Belongs to the GMC oxidoreductase family.</text>
</comment>
<gene>
    <name evidence="6" type="ORF">EV420DRAFT_1343089</name>
</gene>
<dbReference type="InterPro" id="IPR000172">
    <property type="entry name" value="GMC_OxRdtase_N"/>
</dbReference>
<reference evidence="6" key="1">
    <citation type="submission" date="2023-06" db="EMBL/GenBank/DDBJ databases">
        <authorList>
            <consortium name="Lawrence Berkeley National Laboratory"/>
            <person name="Ahrendt S."/>
            <person name="Sahu N."/>
            <person name="Indic B."/>
            <person name="Wong-Bajracharya J."/>
            <person name="Merenyi Z."/>
            <person name="Ke H.-M."/>
            <person name="Monk M."/>
            <person name="Kocsube S."/>
            <person name="Drula E."/>
            <person name="Lipzen A."/>
            <person name="Balint B."/>
            <person name="Henrissat B."/>
            <person name="Andreopoulos B."/>
            <person name="Martin F.M."/>
            <person name="Harder C.B."/>
            <person name="Rigling D."/>
            <person name="Ford K.L."/>
            <person name="Foster G.D."/>
            <person name="Pangilinan J."/>
            <person name="Papanicolaou A."/>
            <person name="Barry K."/>
            <person name="LaButti K."/>
            <person name="Viragh M."/>
            <person name="Koriabine M."/>
            <person name="Yan M."/>
            <person name="Riley R."/>
            <person name="Champramary S."/>
            <person name="Plett K.L."/>
            <person name="Tsai I.J."/>
            <person name="Slot J."/>
            <person name="Sipos G."/>
            <person name="Plett J."/>
            <person name="Nagy L.G."/>
            <person name="Grigoriev I.V."/>
        </authorList>
    </citation>
    <scope>NUCLEOTIDE SEQUENCE</scope>
    <source>
        <strain evidence="6">CCBAS 213</strain>
    </source>
</reference>
<dbReference type="InterPro" id="IPR012132">
    <property type="entry name" value="GMC_OxRdtase"/>
</dbReference>